<dbReference type="InParanoid" id="M1DI00"/>
<protein>
    <submittedName>
        <fullName evidence="2">Uncharacterized protein</fullName>
    </submittedName>
</protein>
<dbReference type="PaxDb" id="4113-PGSC0003DMT400089358"/>
<reference evidence="2" key="2">
    <citation type="submission" date="2015-06" db="UniProtKB">
        <authorList>
            <consortium name="EnsemblPlants"/>
        </authorList>
    </citation>
    <scope>IDENTIFICATION</scope>
    <source>
        <strain evidence="2">DM1-3 516 R44</strain>
    </source>
</reference>
<organism evidence="2 3">
    <name type="scientific">Solanum tuberosum</name>
    <name type="common">Potato</name>
    <dbReference type="NCBI Taxonomy" id="4113"/>
    <lineage>
        <taxon>Eukaryota</taxon>
        <taxon>Viridiplantae</taxon>
        <taxon>Streptophyta</taxon>
        <taxon>Embryophyta</taxon>
        <taxon>Tracheophyta</taxon>
        <taxon>Spermatophyta</taxon>
        <taxon>Magnoliopsida</taxon>
        <taxon>eudicotyledons</taxon>
        <taxon>Gunneridae</taxon>
        <taxon>Pentapetalae</taxon>
        <taxon>asterids</taxon>
        <taxon>lamiids</taxon>
        <taxon>Solanales</taxon>
        <taxon>Solanaceae</taxon>
        <taxon>Solanoideae</taxon>
        <taxon>Solaneae</taxon>
        <taxon>Solanum</taxon>
    </lineage>
</organism>
<sequence length="145" mass="15074">MAGNEPAGTNSFLQCSGRGEASNSSSTKPDLSNPSSLGGHENCHGNIQQPLMAVNRSPTTTKLPIPPDSLLPPSIMGNAPVQPTKCDSDCGTPNLSTILLPTPDSRDTEITSESMELLGDSSGLPQGSGQYEGELSPGMEENEVY</sequence>
<accession>M1DI00</accession>
<name>M1DI00_SOLTU</name>
<proteinExistence type="predicted"/>
<dbReference type="AlphaFoldDB" id="M1DI00"/>
<evidence type="ECO:0000313" key="2">
    <source>
        <dbReference type="EnsemblPlants" id="PGSC0003DMT400089358"/>
    </source>
</evidence>
<dbReference type="Gramene" id="PGSC0003DMT400089358">
    <property type="protein sequence ID" value="PGSC0003DMT400089358"/>
    <property type="gene ID" value="PGSC0003DMG400038929"/>
</dbReference>
<dbReference type="Proteomes" id="UP000011115">
    <property type="component" value="Unassembled WGS sequence"/>
</dbReference>
<evidence type="ECO:0000313" key="3">
    <source>
        <dbReference type="Proteomes" id="UP000011115"/>
    </source>
</evidence>
<dbReference type="EnsemblPlants" id="PGSC0003DMT400089358">
    <property type="protein sequence ID" value="PGSC0003DMT400089358"/>
    <property type="gene ID" value="PGSC0003DMG400038929"/>
</dbReference>
<feature type="region of interest" description="Disordered" evidence="1">
    <location>
        <begin position="1"/>
        <end position="145"/>
    </location>
</feature>
<feature type="compositionally biased region" description="Polar residues" evidence="1">
    <location>
        <begin position="21"/>
        <end position="36"/>
    </location>
</feature>
<keyword evidence="3" id="KW-1185">Reference proteome</keyword>
<dbReference type="HOGENOM" id="CLU_1790302_0_0_1"/>
<reference evidence="3" key="1">
    <citation type="journal article" date="2011" name="Nature">
        <title>Genome sequence and analysis of the tuber crop potato.</title>
        <authorList>
            <consortium name="The Potato Genome Sequencing Consortium"/>
        </authorList>
    </citation>
    <scope>NUCLEOTIDE SEQUENCE [LARGE SCALE GENOMIC DNA]</scope>
    <source>
        <strain evidence="3">cv. DM1-3 516 R44</strain>
    </source>
</reference>
<evidence type="ECO:0000256" key="1">
    <source>
        <dbReference type="SAM" id="MobiDB-lite"/>
    </source>
</evidence>